<gene>
    <name evidence="1" type="ORF">MM415B10570_0007</name>
</gene>
<proteinExistence type="predicted"/>
<dbReference type="AlphaFoldDB" id="A0A6M3M5Z7"/>
<evidence type="ECO:0000313" key="1">
    <source>
        <dbReference type="EMBL" id="QJB01540.1"/>
    </source>
</evidence>
<protein>
    <submittedName>
        <fullName evidence="1">Uncharacterized protein</fullName>
    </submittedName>
</protein>
<organism evidence="1">
    <name type="scientific">viral metagenome</name>
    <dbReference type="NCBI Taxonomy" id="1070528"/>
    <lineage>
        <taxon>unclassified sequences</taxon>
        <taxon>metagenomes</taxon>
        <taxon>organismal metagenomes</taxon>
    </lineage>
</organism>
<accession>A0A6M3M5Z7</accession>
<reference evidence="1" key="1">
    <citation type="submission" date="2020-03" db="EMBL/GenBank/DDBJ databases">
        <title>The deep terrestrial virosphere.</title>
        <authorList>
            <person name="Holmfeldt K."/>
            <person name="Nilsson E."/>
            <person name="Simone D."/>
            <person name="Lopez-Fernandez M."/>
            <person name="Wu X."/>
            <person name="de Brujin I."/>
            <person name="Lundin D."/>
            <person name="Andersson A."/>
            <person name="Bertilsson S."/>
            <person name="Dopson M."/>
        </authorList>
    </citation>
    <scope>NUCLEOTIDE SEQUENCE</scope>
    <source>
        <strain evidence="1">MM415B10570</strain>
    </source>
</reference>
<dbReference type="EMBL" id="MT143712">
    <property type="protein sequence ID" value="QJB01540.1"/>
    <property type="molecule type" value="Genomic_DNA"/>
</dbReference>
<sequence>MRKLSRQFIVRNLPDDLKIEAAKQDLNYLQAALKAFKAFAESKIK</sequence>
<name>A0A6M3M5Z7_9ZZZZ</name>